<protein>
    <submittedName>
        <fullName evidence="2">Myristylated protein, essential for entry/fusion (Cop-A16L)</fullName>
    </submittedName>
</protein>
<keyword evidence="1" id="KW-1133">Transmembrane helix</keyword>
<dbReference type="Pfam" id="PF03003">
    <property type="entry name" value="Pox_G9-A16"/>
    <property type="match status" value="1"/>
</dbReference>
<dbReference type="InterPro" id="IPR004251">
    <property type="entry name" value="Pox_virus_G9/A16"/>
</dbReference>
<proteinExistence type="predicted"/>
<reference evidence="2" key="1">
    <citation type="journal article" date="2013" name="J. Virol.">
        <title>New Insights into the Evolution of Entomopoxvirinae from the Complete Genome Sequences of Four Entomopoxviruses Infecting Adoxophyes honmai, Choristoneura biennis, Choristoneura rosaceana, and Mythimna separata.</title>
        <authorList>
            <person name="Theze J."/>
            <person name="Takatsuka J."/>
            <person name="Li Z."/>
            <person name="Gallais J."/>
            <person name="Doucet D."/>
            <person name="Arif B."/>
            <person name="Nakai M."/>
            <person name="Herniou E.A."/>
        </authorList>
    </citation>
    <scope>NUCLEOTIDE SEQUENCE</scope>
    <source>
        <strain evidence="2">Tokyo</strain>
    </source>
</reference>
<keyword evidence="1" id="KW-0472">Membrane</keyword>
<dbReference type="KEGG" id="vg:15614028"/>
<accession>A0A916KPG9</accession>
<keyword evidence="3" id="KW-1185">Reference proteome</keyword>
<gene>
    <name evidence="2" type="ORF">AHEV_099</name>
</gene>
<keyword evidence="1" id="KW-0812">Transmembrane</keyword>
<sequence>MGGKVSISYIRPENNNNGNKNLLIGLSNNNVINVPMFEQINRINKSLYEDKKEYEVDYCIGTPYNSLAECALLFNNDLTSNYTRELDNYVITNEGSPCTSLTFRPGSILLGTSEWLDGRTFLGNKCKIIYRGYPIYENDLNDCCTGKRTIGCHETLINNFTTSHCNVTMQSYCIENPEDVYCYRWLENQSKYYDVALKLYSDLCSEDHTKLYCDYMCGYARDNGFSGYCDKSLINWCAENKNNPACFCYNPPSNIIPDVESVLGPKECWLSPCTVSYDGQKWLTTDQLNIKKNCTIQSCIITIASLLARGNNKIDLINNCINNLNANTISSMSTSSNNEINQTWGVYFNPVIFILLIFIFLLVILYTYTIKPIYTINVNEKYL</sequence>
<evidence type="ECO:0000313" key="3">
    <source>
        <dbReference type="Proteomes" id="UP000792575"/>
    </source>
</evidence>
<dbReference type="OrthoDB" id="5235at10239"/>
<dbReference type="Proteomes" id="UP000792575">
    <property type="component" value="Genome"/>
</dbReference>
<feature type="transmembrane region" description="Helical" evidence="1">
    <location>
        <begin position="344"/>
        <end position="368"/>
    </location>
</feature>
<evidence type="ECO:0000256" key="1">
    <source>
        <dbReference type="SAM" id="Phobius"/>
    </source>
</evidence>
<dbReference type="RefSeq" id="YP_008003922.1">
    <property type="nucleotide sequence ID" value="NC_021247.1"/>
</dbReference>
<dbReference type="GeneID" id="15614028"/>
<evidence type="ECO:0000313" key="2">
    <source>
        <dbReference type="EMBL" id="CCU55420.1"/>
    </source>
</evidence>
<organism evidence="2 3">
    <name type="scientific">Adoxophyes honmai entomopoxvirus 'L'</name>
    <dbReference type="NCBI Taxonomy" id="1293540"/>
    <lineage>
        <taxon>Viruses</taxon>
        <taxon>Varidnaviria</taxon>
        <taxon>Bamfordvirae</taxon>
        <taxon>Nucleocytoviricota</taxon>
        <taxon>Pokkesviricetes</taxon>
        <taxon>Chitovirales</taxon>
        <taxon>Poxviridae</taxon>
        <taxon>Entomopoxvirinae</taxon>
        <taxon>Betaentomopoxvirus</taxon>
        <taxon>Betaentomopoxvirus ahonmai</taxon>
    </lineage>
</organism>
<dbReference type="EMBL" id="HF679131">
    <property type="protein sequence ID" value="CCU55420.1"/>
    <property type="molecule type" value="Genomic_DNA"/>
</dbReference>
<name>A0A916KPG9_9POXV</name>